<name>A0ACB8FWY9_9SAUR</name>
<protein>
    <submittedName>
        <fullName evidence="1">Uncharacterized protein</fullName>
    </submittedName>
</protein>
<dbReference type="Proteomes" id="UP000827872">
    <property type="component" value="Linkage Group LG13"/>
</dbReference>
<gene>
    <name evidence="1" type="ORF">K3G42_002636</name>
</gene>
<dbReference type="EMBL" id="CM037626">
    <property type="protein sequence ID" value="KAH8011597.1"/>
    <property type="molecule type" value="Genomic_DNA"/>
</dbReference>
<comment type="caution">
    <text evidence="1">The sequence shown here is derived from an EMBL/GenBank/DDBJ whole genome shotgun (WGS) entry which is preliminary data.</text>
</comment>
<keyword evidence="2" id="KW-1185">Reference proteome</keyword>
<sequence>MGEVLGGGLDLPQEIQTNNKIKNAHIWPVQTNCALLRQFIKAVMSKRAIMRLGTLSAFCRQSQSDNPKGQPDRQSGMWELCKDPRLFVNGISSHDLHQGKLGNCWFVAACSCLALRDSLWQKVIPKAKEQEWDPRRPEKYAGIFHFNFWCFGKWIDVVVDDRLPTVNGELVFCHSKERNEFWSALLEKAYAKVAGCYEALDGGNTAEAVVDFTGAVAESIDMTKGKYGWDIGEQMRLFEDVLKAHRRGGVISCYITPLTARDFEAETAMGLIQGHAYAVTAIRKVALGDKLLPCVKSEKLFMIRLRNPWGKKEWNGAWSDESEEWANVSDKERKRMGLTVSNDGEFWMMFEDWCKNFTDVDICRLVNTSFFSIHKTWKKGTMYGAWRKNPDPLLNRSGGCFNNRATFLQNPQYIFDIKKVEDKALISLQQTDRRVHKKEGRGDNFVIGFEIFKVEDNRDYRMHSVHIQEKVMTSTYIDMRTVFLKALLKRGRYVLIPTTFSPGVETEFMLRMFTDVPSKLRELKLNKPKPACLDILRGFPKRVSQIKIHTAEGLVGRDRRGGANPFLVVQCENEKVRSAVQKGTVNPAFDTQAVFYRRNIKQPIVVQVWHRAIFRNLFLGQVQLPASPGDSREAQTLQLWGRGGQEAEEMPGRITLKVISSDDLLEL</sequence>
<evidence type="ECO:0000313" key="2">
    <source>
        <dbReference type="Proteomes" id="UP000827872"/>
    </source>
</evidence>
<reference evidence="1" key="1">
    <citation type="submission" date="2021-08" db="EMBL/GenBank/DDBJ databases">
        <title>The first chromosome-level gecko genome reveals the dynamic sex chromosomes of Neotropical dwarf geckos (Sphaerodactylidae: Sphaerodactylus).</title>
        <authorList>
            <person name="Pinto B.J."/>
            <person name="Keating S.E."/>
            <person name="Gamble T."/>
        </authorList>
    </citation>
    <scope>NUCLEOTIDE SEQUENCE</scope>
    <source>
        <strain evidence="1">TG3544</strain>
    </source>
</reference>
<proteinExistence type="predicted"/>
<accession>A0ACB8FWY9</accession>
<evidence type="ECO:0000313" key="1">
    <source>
        <dbReference type="EMBL" id="KAH8011597.1"/>
    </source>
</evidence>
<organism evidence="1 2">
    <name type="scientific">Sphaerodactylus townsendi</name>
    <dbReference type="NCBI Taxonomy" id="933632"/>
    <lineage>
        <taxon>Eukaryota</taxon>
        <taxon>Metazoa</taxon>
        <taxon>Chordata</taxon>
        <taxon>Craniata</taxon>
        <taxon>Vertebrata</taxon>
        <taxon>Euteleostomi</taxon>
        <taxon>Lepidosauria</taxon>
        <taxon>Squamata</taxon>
        <taxon>Bifurcata</taxon>
        <taxon>Gekkota</taxon>
        <taxon>Sphaerodactylidae</taxon>
        <taxon>Sphaerodactylus</taxon>
    </lineage>
</organism>